<reference evidence="2 3" key="1">
    <citation type="submission" date="2014-07" db="EMBL/GenBank/DDBJ databases">
        <title>Methanogenic archaea and the global carbon cycle.</title>
        <authorList>
            <person name="Henriksen J.R."/>
            <person name="Luke J."/>
            <person name="Reinhart S."/>
            <person name="Benedict M.N."/>
            <person name="Youngblut N.D."/>
            <person name="Metcalf M.E."/>
            <person name="Whitaker R.J."/>
            <person name="Metcalf W.W."/>
        </authorList>
    </citation>
    <scope>NUCLEOTIDE SEQUENCE [LARGE SCALE GENOMIC DNA]</scope>
    <source>
        <strain evidence="2 3">T4/M</strain>
    </source>
</reference>
<feature type="domain" description="UDP-N-acetylglucosamine 2-epimerase" evidence="1">
    <location>
        <begin position="1"/>
        <end position="56"/>
    </location>
</feature>
<evidence type="ECO:0000259" key="1">
    <source>
        <dbReference type="Pfam" id="PF02350"/>
    </source>
</evidence>
<evidence type="ECO:0000313" key="2">
    <source>
        <dbReference type="EMBL" id="AKB29157.1"/>
    </source>
</evidence>
<dbReference type="Pfam" id="PF02350">
    <property type="entry name" value="Epimerase_2"/>
    <property type="match status" value="1"/>
</dbReference>
<proteinExistence type="predicted"/>
<dbReference type="SUPFAM" id="SSF53756">
    <property type="entry name" value="UDP-Glycosyltransferase/glycogen phosphorylase"/>
    <property type="match status" value="1"/>
</dbReference>
<dbReference type="GO" id="GO:0008761">
    <property type="term" value="F:UDP-N-acetylglucosamine 2-epimerase activity"/>
    <property type="evidence" value="ECO:0007669"/>
    <property type="project" value="UniProtKB-EC"/>
</dbReference>
<sequence length="60" mass="6641">MRENTEWMETVEDGENALVGADYEKIMDAILNFEGAKVKGNVFGNGNACVNVLKVLMTIF</sequence>
<organism evidence="2 3">
    <name type="scientific">Methanosarcina siciliae T4/M</name>
    <dbReference type="NCBI Taxonomy" id="1434120"/>
    <lineage>
        <taxon>Archaea</taxon>
        <taxon>Methanobacteriati</taxon>
        <taxon>Methanobacteriota</taxon>
        <taxon>Stenosarchaea group</taxon>
        <taxon>Methanomicrobia</taxon>
        <taxon>Methanosarcinales</taxon>
        <taxon>Methanosarcinaceae</taxon>
        <taxon>Methanosarcina</taxon>
    </lineage>
</organism>
<dbReference type="PATRIC" id="fig|1434120.4.peg.3197"/>
<dbReference type="KEGG" id="msw:MSSIT_2438"/>
<accession>A0A0E3P5S5</accession>
<protein>
    <submittedName>
        <fullName evidence="2">UDP-N-acetylglucosamine 2-epimerase</fullName>
        <ecNumber evidence="2">5.1.3.14</ecNumber>
    </submittedName>
</protein>
<dbReference type="InterPro" id="IPR003331">
    <property type="entry name" value="UDP_GlcNAc_Epimerase_2_dom"/>
</dbReference>
<dbReference type="EC" id="5.1.3.14" evidence="2"/>
<keyword evidence="2" id="KW-0413">Isomerase</keyword>
<name>A0A0E3P5S5_9EURY</name>
<evidence type="ECO:0000313" key="3">
    <source>
        <dbReference type="Proteomes" id="UP000033111"/>
    </source>
</evidence>
<dbReference type="EMBL" id="CP009506">
    <property type="protein sequence ID" value="AKB29157.1"/>
    <property type="molecule type" value="Genomic_DNA"/>
</dbReference>
<gene>
    <name evidence="2" type="ORF">MSSIT_2438</name>
</gene>
<dbReference type="Proteomes" id="UP000033111">
    <property type="component" value="Chromosome"/>
</dbReference>
<dbReference type="AlphaFoldDB" id="A0A0E3P5S5"/>
<dbReference type="HOGENOM" id="CLU_2930263_0_0_2"/>
<keyword evidence="3" id="KW-1185">Reference proteome</keyword>
<dbReference type="Gene3D" id="3.40.50.2000">
    <property type="entry name" value="Glycogen Phosphorylase B"/>
    <property type="match status" value="2"/>
</dbReference>